<evidence type="ECO:0000259" key="1">
    <source>
        <dbReference type="Pfam" id="PF06985"/>
    </source>
</evidence>
<dbReference type="Proteomes" id="UP000250266">
    <property type="component" value="Unassembled WGS sequence"/>
</dbReference>
<reference evidence="2 3" key="1">
    <citation type="journal article" date="2016" name="Nat. Commun.">
        <title>Ectomycorrhizal ecology is imprinted in the genome of the dominant symbiotic fungus Cenococcum geophilum.</title>
        <authorList>
            <consortium name="DOE Joint Genome Institute"/>
            <person name="Peter M."/>
            <person name="Kohler A."/>
            <person name="Ohm R.A."/>
            <person name="Kuo A."/>
            <person name="Krutzmann J."/>
            <person name="Morin E."/>
            <person name="Arend M."/>
            <person name="Barry K.W."/>
            <person name="Binder M."/>
            <person name="Choi C."/>
            <person name="Clum A."/>
            <person name="Copeland A."/>
            <person name="Grisel N."/>
            <person name="Haridas S."/>
            <person name="Kipfer T."/>
            <person name="LaButti K."/>
            <person name="Lindquist E."/>
            <person name="Lipzen A."/>
            <person name="Maire R."/>
            <person name="Meier B."/>
            <person name="Mihaltcheva S."/>
            <person name="Molinier V."/>
            <person name="Murat C."/>
            <person name="Poggeler S."/>
            <person name="Quandt C.A."/>
            <person name="Sperisen C."/>
            <person name="Tritt A."/>
            <person name="Tisserant E."/>
            <person name="Crous P.W."/>
            <person name="Henrissat B."/>
            <person name="Nehls U."/>
            <person name="Egli S."/>
            <person name="Spatafora J.W."/>
            <person name="Grigoriev I.V."/>
            <person name="Martin F.M."/>
        </authorList>
    </citation>
    <scope>NUCLEOTIDE SEQUENCE [LARGE SCALE GENOMIC DNA]</scope>
    <source>
        <strain evidence="2 3">CBS 459.81</strain>
    </source>
</reference>
<sequence>MRLLWANFIYINQDDNREKGVQVSLMAKIYSQADHVLIWLWEDVSDLEGDCEPILQAQKLLPTERIDTKMLQEATEGLIESVDIEKRNNQMTWLDHGWKSIAALLSRPWFQRKWIIQETALAREATVICGELVFYWKDLAALAM</sequence>
<dbReference type="AlphaFoldDB" id="A0A8E2DZW7"/>
<organism evidence="2 3">
    <name type="scientific">Lepidopterella palustris CBS 459.81</name>
    <dbReference type="NCBI Taxonomy" id="1314670"/>
    <lineage>
        <taxon>Eukaryota</taxon>
        <taxon>Fungi</taxon>
        <taxon>Dikarya</taxon>
        <taxon>Ascomycota</taxon>
        <taxon>Pezizomycotina</taxon>
        <taxon>Dothideomycetes</taxon>
        <taxon>Pleosporomycetidae</taxon>
        <taxon>Mytilinidiales</taxon>
        <taxon>Argynnaceae</taxon>
        <taxon>Lepidopterella</taxon>
    </lineage>
</organism>
<dbReference type="PANTHER" id="PTHR24148:SF64">
    <property type="entry name" value="HETEROKARYON INCOMPATIBILITY DOMAIN-CONTAINING PROTEIN"/>
    <property type="match status" value="1"/>
</dbReference>
<dbReference type="Pfam" id="PF06985">
    <property type="entry name" value="HET"/>
    <property type="match status" value="1"/>
</dbReference>
<dbReference type="EMBL" id="KV745416">
    <property type="protein sequence ID" value="OCK74781.1"/>
    <property type="molecule type" value="Genomic_DNA"/>
</dbReference>
<dbReference type="InterPro" id="IPR052895">
    <property type="entry name" value="HetReg/Transcr_Mod"/>
</dbReference>
<evidence type="ECO:0000313" key="3">
    <source>
        <dbReference type="Proteomes" id="UP000250266"/>
    </source>
</evidence>
<accession>A0A8E2DZW7</accession>
<protein>
    <recommendedName>
        <fullName evidence="1">Heterokaryon incompatibility domain-containing protein</fullName>
    </recommendedName>
</protein>
<dbReference type="InterPro" id="IPR010730">
    <property type="entry name" value="HET"/>
</dbReference>
<name>A0A8E2DZW7_9PEZI</name>
<dbReference type="OrthoDB" id="2157530at2759"/>
<dbReference type="PANTHER" id="PTHR24148">
    <property type="entry name" value="ANKYRIN REPEAT DOMAIN-CONTAINING PROTEIN 39 HOMOLOG-RELATED"/>
    <property type="match status" value="1"/>
</dbReference>
<keyword evidence="3" id="KW-1185">Reference proteome</keyword>
<proteinExistence type="predicted"/>
<feature type="domain" description="Heterokaryon incompatibility" evidence="1">
    <location>
        <begin position="2"/>
        <end position="118"/>
    </location>
</feature>
<gene>
    <name evidence="2" type="ORF">K432DRAFT_409579</name>
</gene>
<evidence type="ECO:0000313" key="2">
    <source>
        <dbReference type="EMBL" id="OCK74781.1"/>
    </source>
</evidence>